<reference evidence="3" key="1">
    <citation type="submission" date="2023-05" db="EMBL/GenBank/DDBJ databases">
        <title>Anaerotaeda fermentans gen. nov., sp. nov., a novel anaerobic planctomycete of the new family within the order Sedimentisphaerales isolated from Taman Peninsula, Russia.</title>
        <authorList>
            <person name="Khomyakova M.A."/>
            <person name="Merkel A.Y."/>
            <person name="Slobodkin A.I."/>
        </authorList>
    </citation>
    <scope>NUCLEOTIDE SEQUENCE</scope>
    <source>
        <strain evidence="3">M17dextr</strain>
    </source>
</reference>
<evidence type="ECO:0000313" key="4">
    <source>
        <dbReference type="Proteomes" id="UP001431776"/>
    </source>
</evidence>
<protein>
    <submittedName>
        <fullName evidence="3">PilZ domain-containing protein</fullName>
    </submittedName>
</protein>
<accession>A0AAW6TW43</accession>
<keyword evidence="4" id="KW-1185">Reference proteome</keyword>
<evidence type="ECO:0000256" key="1">
    <source>
        <dbReference type="SAM" id="MobiDB-lite"/>
    </source>
</evidence>
<comment type="caution">
    <text evidence="3">The sequence shown here is derived from an EMBL/GenBank/DDBJ whole genome shotgun (WGS) entry which is preliminary data.</text>
</comment>
<dbReference type="RefSeq" id="WP_349243895.1">
    <property type="nucleotide sequence ID" value="NZ_JASCXX010000005.1"/>
</dbReference>
<dbReference type="EMBL" id="JASCXX010000005">
    <property type="protein sequence ID" value="MDI6448484.1"/>
    <property type="molecule type" value="Genomic_DNA"/>
</dbReference>
<name>A0AAW6TW43_9BACT</name>
<dbReference type="Gene3D" id="2.40.10.220">
    <property type="entry name" value="predicted glycosyltransferase like domains"/>
    <property type="match status" value="1"/>
</dbReference>
<organism evidence="3 4">
    <name type="scientific">Anaerobaca lacustris</name>
    <dbReference type="NCBI Taxonomy" id="3044600"/>
    <lineage>
        <taxon>Bacteria</taxon>
        <taxon>Pseudomonadati</taxon>
        <taxon>Planctomycetota</taxon>
        <taxon>Phycisphaerae</taxon>
        <taxon>Sedimentisphaerales</taxon>
        <taxon>Anaerobacaceae</taxon>
        <taxon>Anaerobaca</taxon>
    </lineage>
</organism>
<evidence type="ECO:0000259" key="2">
    <source>
        <dbReference type="Pfam" id="PF07238"/>
    </source>
</evidence>
<proteinExistence type="predicted"/>
<dbReference type="Proteomes" id="UP001431776">
    <property type="component" value="Unassembled WGS sequence"/>
</dbReference>
<dbReference type="AlphaFoldDB" id="A0AAW6TW43"/>
<feature type="domain" description="PilZ" evidence="2">
    <location>
        <begin position="117"/>
        <end position="244"/>
    </location>
</feature>
<evidence type="ECO:0000313" key="3">
    <source>
        <dbReference type="EMBL" id="MDI6448484.1"/>
    </source>
</evidence>
<dbReference type="InterPro" id="IPR009875">
    <property type="entry name" value="PilZ_domain"/>
</dbReference>
<gene>
    <name evidence="3" type="ORF">QJ522_05470</name>
</gene>
<feature type="region of interest" description="Disordered" evidence="1">
    <location>
        <begin position="259"/>
        <end position="283"/>
    </location>
</feature>
<sequence length="283" mass="31079">MSEIVMLEGHESQSVLQTVTGERAPAIMSYLSKDKWHVAKVLMRELSGDRLYVEGCHSSGKPHPVNIRVEQPVGLNFKHAYGKFVFDTTVVALEPSPDPEAGGTIVLAVPDRIGVVQRRSYFRVNVPESLKVKVVLWHRTSQRKSKQSAHEYFEGGLMDISAGGAQLTLPLKASETDPTGVGEAEFRKGQFVGVRFTPMPYEMPLMFSAQIRNVLPTADRTGLCLGLQIVGLEASDEGREVLSRLAAVVDRYYQINQSAGPHREVHRSPTGPNPSHIPAGALQ</sequence>
<dbReference type="Pfam" id="PF07238">
    <property type="entry name" value="PilZ"/>
    <property type="match status" value="1"/>
</dbReference>
<dbReference type="GO" id="GO:0035438">
    <property type="term" value="F:cyclic-di-GMP binding"/>
    <property type="evidence" value="ECO:0007669"/>
    <property type="project" value="InterPro"/>
</dbReference>